<keyword evidence="4" id="KW-1185">Reference proteome</keyword>
<name>A0A7W7QBP3_9PSEU</name>
<sequence>MRLHDSGDFFSRKYLDRWLEIMRARPQTHFYCYTKEVSLFRELVEPDPPANFWWVYSYGGTQDSTLDTEHDRVADVFPDEESIAAAGWHSQAESDLLSVLGPRQVGIPANNIARFKARQNGRKWSDWQAATDAARRKKLARPSPAAAPSVVKSDVEPRGD</sequence>
<dbReference type="AlphaFoldDB" id="A0A7W7QBP3"/>
<evidence type="ECO:0000313" key="4">
    <source>
        <dbReference type="Proteomes" id="UP000520767"/>
    </source>
</evidence>
<feature type="compositionally biased region" description="Low complexity" evidence="1">
    <location>
        <begin position="141"/>
        <end position="152"/>
    </location>
</feature>
<gene>
    <name evidence="3" type="ORF">FHR82_006945</name>
</gene>
<reference evidence="3 4" key="1">
    <citation type="submission" date="2020-08" db="EMBL/GenBank/DDBJ databases">
        <title>Genomic Encyclopedia of Type Strains, Phase III (KMG-III): the genomes of soil and plant-associated and newly described type strains.</title>
        <authorList>
            <person name="Whitman W."/>
        </authorList>
    </citation>
    <scope>NUCLEOTIDE SEQUENCE [LARGE SCALE GENOMIC DNA]</scope>
    <source>
        <strain evidence="3 4">CECT 8960</strain>
    </source>
</reference>
<evidence type="ECO:0000313" key="3">
    <source>
        <dbReference type="EMBL" id="MBB4910686.1"/>
    </source>
</evidence>
<feature type="domain" description="Gene product 88" evidence="2">
    <location>
        <begin position="2"/>
        <end position="129"/>
    </location>
</feature>
<dbReference type="EMBL" id="JACHJQ010000008">
    <property type="protein sequence ID" value="MBB4910686.1"/>
    <property type="molecule type" value="Genomic_DNA"/>
</dbReference>
<protein>
    <recommendedName>
        <fullName evidence="2">Gene product 88 domain-containing protein</fullName>
    </recommendedName>
</protein>
<evidence type="ECO:0000256" key="1">
    <source>
        <dbReference type="SAM" id="MobiDB-lite"/>
    </source>
</evidence>
<organism evidence="3 4">
    <name type="scientific">Actinophytocola algeriensis</name>
    <dbReference type="NCBI Taxonomy" id="1768010"/>
    <lineage>
        <taxon>Bacteria</taxon>
        <taxon>Bacillati</taxon>
        <taxon>Actinomycetota</taxon>
        <taxon>Actinomycetes</taxon>
        <taxon>Pseudonocardiales</taxon>
        <taxon>Pseudonocardiaceae</taxon>
    </lineage>
</organism>
<comment type="caution">
    <text evidence="3">The sequence shown here is derived from an EMBL/GenBank/DDBJ whole genome shotgun (WGS) entry which is preliminary data.</text>
</comment>
<feature type="region of interest" description="Disordered" evidence="1">
    <location>
        <begin position="124"/>
        <end position="160"/>
    </location>
</feature>
<dbReference type="Proteomes" id="UP000520767">
    <property type="component" value="Unassembled WGS sequence"/>
</dbReference>
<evidence type="ECO:0000259" key="2">
    <source>
        <dbReference type="Pfam" id="PF17338"/>
    </source>
</evidence>
<proteinExistence type="predicted"/>
<dbReference type="InterPro" id="IPR020290">
    <property type="entry name" value="Gp88"/>
</dbReference>
<dbReference type="Pfam" id="PF17338">
    <property type="entry name" value="GP88"/>
    <property type="match status" value="1"/>
</dbReference>
<accession>A0A7W7QBP3</accession>